<organism evidence="1 2">
    <name type="scientific">Diphasiastrum complanatum</name>
    <name type="common">Issler's clubmoss</name>
    <name type="synonym">Lycopodium complanatum</name>
    <dbReference type="NCBI Taxonomy" id="34168"/>
    <lineage>
        <taxon>Eukaryota</taxon>
        <taxon>Viridiplantae</taxon>
        <taxon>Streptophyta</taxon>
        <taxon>Embryophyta</taxon>
        <taxon>Tracheophyta</taxon>
        <taxon>Lycopodiopsida</taxon>
        <taxon>Lycopodiales</taxon>
        <taxon>Lycopodiaceae</taxon>
        <taxon>Lycopodioideae</taxon>
        <taxon>Diphasiastrum</taxon>
    </lineage>
</organism>
<keyword evidence="2" id="KW-1185">Reference proteome</keyword>
<name>A0ACC2DV83_DIPCM</name>
<proteinExistence type="predicted"/>
<dbReference type="EMBL" id="CM055095">
    <property type="protein sequence ID" value="KAJ7558224.1"/>
    <property type="molecule type" value="Genomic_DNA"/>
</dbReference>
<accession>A0ACC2DV83</accession>
<evidence type="ECO:0000313" key="1">
    <source>
        <dbReference type="EMBL" id="KAJ7558224.1"/>
    </source>
</evidence>
<evidence type="ECO:0000313" key="2">
    <source>
        <dbReference type="Proteomes" id="UP001162992"/>
    </source>
</evidence>
<dbReference type="Proteomes" id="UP001162992">
    <property type="component" value="Chromosome 4"/>
</dbReference>
<reference evidence="2" key="1">
    <citation type="journal article" date="2024" name="Proc. Natl. Acad. Sci. U.S.A.">
        <title>Extraordinary preservation of gene collinearity over three hundred million years revealed in homosporous lycophytes.</title>
        <authorList>
            <person name="Li C."/>
            <person name="Wickell D."/>
            <person name="Kuo L.Y."/>
            <person name="Chen X."/>
            <person name="Nie B."/>
            <person name="Liao X."/>
            <person name="Peng D."/>
            <person name="Ji J."/>
            <person name="Jenkins J."/>
            <person name="Williams M."/>
            <person name="Shu S."/>
            <person name="Plott C."/>
            <person name="Barry K."/>
            <person name="Rajasekar S."/>
            <person name="Grimwood J."/>
            <person name="Han X."/>
            <person name="Sun S."/>
            <person name="Hou Z."/>
            <person name="He W."/>
            <person name="Dai G."/>
            <person name="Sun C."/>
            <person name="Schmutz J."/>
            <person name="Leebens-Mack J.H."/>
            <person name="Li F.W."/>
            <person name="Wang L."/>
        </authorList>
    </citation>
    <scope>NUCLEOTIDE SEQUENCE [LARGE SCALE GENOMIC DNA]</scope>
    <source>
        <strain evidence="2">cv. PW_Plant_1</strain>
    </source>
</reference>
<gene>
    <name evidence="1" type="ORF">O6H91_04G029300</name>
</gene>
<protein>
    <submittedName>
        <fullName evidence="1">Uncharacterized protein</fullName>
    </submittedName>
</protein>
<comment type="caution">
    <text evidence="1">The sequence shown here is derived from an EMBL/GenBank/DDBJ whole genome shotgun (WGS) entry which is preliminary data.</text>
</comment>
<sequence>MTSWQRRLTSQSKRLATNRDFDVMSYGAAGDGVTDDTQAFTDAWAAACAVDYGKLILPSNRSFLIGPKTFSGPCATNLSLKVKGTIVAPSPSSWSGLSAQTWLVFTRLNGFTIEGNGIIDGQGQIWWAQSCKVNRSKAVTISQSNNTRVKGLTFMNSPKMHLAFEKCTKVHASDLLVTAPGNSPNTDGDDCISIQTGSFNTSIKNLKCGPGHGISIGSLGQGGSFSNVSDLVVNGATLNRTTNGVRIKSWQGGKGAVSNIRFENVLMIDVANPILIDQYYCDSTTPCHNQTSAVEASGIKYENITGTSSTARAVNFACSDTVPCHDLFLENVNLTLYKSDTPASSFCSNAKGRTQGVINPKSCLAES</sequence>